<accession>A0A428ZDZ2</accession>
<keyword evidence="6 7" id="KW-0472">Membrane</keyword>
<reference evidence="8 9" key="1">
    <citation type="submission" date="2018-05" db="EMBL/GenBank/DDBJ databases">
        <title>Evolution of GPA BGCs.</title>
        <authorList>
            <person name="Waglechner N."/>
            <person name="Wright G.D."/>
        </authorList>
    </citation>
    <scope>NUCLEOTIDE SEQUENCE [LARGE SCALE GENOMIC DNA]</scope>
    <source>
        <strain evidence="8 9">A82846</strain>
    </source>
</reference>
<feature type="transmembrane region" description="Helical" evidence="7">
    <location>
        <begin position="173"/>
        <end position="195"/>
    </location>
</feature>
<keyword evidence="4 7" id="KW-0812">Transmembrane</keyword>
<evidence type="ECO:0000313" key="8">
    <source>
        <dbReference type="EMBL" id="RSM86297.1"/>
    </source>
</evidence>
<dbReference type="GO" id="GO:0005886">
    <property type="term" value="C:plasma membrane"/>
    <property type="evidence" value="ECO:0007669"/>
    <property type="project" value="UniProtKB-SubCell"/>
</dbReference>
<proteinExistence type="inferred from homology"/>
<feature type="transmembrane region" description="Helical" evidence="7">
    <location>
        <begin position="285"/>
        <end position="306"/>
    </location>
</feature>
<dbReference type="InterPro" id="IPR005614">
    <property type="entry name" value="NrfD-like"/>
</dbReference>
<dbReference type="Pfam" id="PF03916">
    <property type="entry name" value="NrfD"/>
    <property type="match status" value="1"/>
</dbReference>
<evidence type="ECO:0000256" key="5">
    <source>
        <dbReference type="ARBA" id="ARBA00022989"/>
    </source>
</evidence>
<feature type="transmembrane region" description="Helical" evidence="7">
    <location>
        <begin position="20"/>
        <end position="43"/>
    </location>
</feature>
<evidence type="ECO:0008006" key="10">
    <source>
        <dbReference type="Google" id="ProtNLM"/>
    </source>
</evidence>
<dbReference type="RefSeq" id="WP_051793601.1">
    <property type="nucleotide sequence ID" value="NZ_QHKI01000009.1"/>
</dbReference>
<evidence type="ECO:0000256" key="1">
    <source>
        <dbReference type="ARBA" id="ARBA00004651"/>
    </source>
</evidence>
<comment type="similarity">
    <text evidence="2">Belongs to the NrfD family.</text>
</comment>
<evidence type="ECO:0000256" key="7">
    <source>
        <dbReference type="SAM" id="Phobius"/>
    </source>
</evidence>
<feature type="transmembrane region" description="Helical" evidence="7">
    <location>
        <begin position="137"/>
        <end position="161"/>
    </location>
</feature>
<dbReference type="Proteomes" id="UP000287547">
    <property type="component" value="Unassembled WGS sequence"/>
</dbReference>
<dbReference type="AlphaFoldDB" id="A0A428ZDZ2"/>
<name>A0A428ZDZ2_KIBAR</name>
<evidence type="ECO:0000256" key="4">
    <source>
        <dbReference type="ARBA" id="ARBA00022692"/>
    </source>
</evidence>
<sequence>MTWLAQEVQHFVRAPDWTWYILFYFFFAGLSGGSYVIASLFWLRGGPADEPVVRLGYIASFVALLPCPVMLILDLGSPLRFWHMMWNTTPGDPGLNFKWYSPMSVGVWALLIFGAFVTVSLLYALGWSFVRRVLGGVFGKVITVVGMIFGLFIAGYTGVLLSVSNQPVWSDTWALGGLFLASGMSGSAALLLLLLRLRKAGNAGPLLISERLYAVLELALLVVFVLTLIPAGMLDRAFEFPWLLLWLVAFAGLLPGIAGLAEGRLAVTPEGVVVPVESASAAKTVLAPVLILIGVLALRAAVIFPVH</sequence>
<dbReference type="PANTHER" id="PTHR34856:SF2">
    <property type="entry name" value="PROTEIN NRFD"/>
    <property type="match status" value="1"/>
</dbReference>
<feature type="transmembrane region" description="Helical" evidence="7">
    <location>
        <begin position="55"/>
        <end position="79"/>
    </location>
</feature>
<dbReference type="InterPro" id="IPR052049">
    <property type="entry name" value="Electron_transfer_protein"/>
</dbReference>
<evidence type="ECO:0000313" key="9">
    <source>
        <dbReference type="Proteomes" id="UP000287547"/>
    </source>
</evidence>
<evidence type="ECO:0000256" key="6">
    <source>
        <dbReference type="ARBA" id="ARBA00023136"/>
    </source>
</evidence>
<protein>
    <recommendedName>
        <fullName evidence="10">Polysulfide reductase</fullName>
    </recommendedName>
</protein>
<dbReference type="Gene3D" id="1.20.1630.10">
    <property type="entry name" value="Formate dehydrogenase/DMSO reductase domain"/>
    <property type="match status" value="1"/>
</dbReference>
<comment type="subcellular location">
    <subcellularLocation>
        <location evidence="1">Cell membrane</location>
        <topology evidence="1">Multi-pass membrane protein</topology>
    </subcellularLocation>
</comment>
<keyword evidence="3" id="KW-1003">Cell membrane</keyword>
<feature type="transmembrane region" description="Helical" evidence="7">
    <location>
        <begin position="240"/>
        <end position="261"/>
    </location>
</feature>
<feature type="transmembrane region" description="Helical" evidence="7">
    <location>
        <begin position="215"/>
        <end position="234"/>
    </location>
</feature>
<comment type="caution">
    <text evidence="8">The sequence shown here is derived from an EMBL/GenBank/DDBJ whole genome shotgun (WGS) entry which is preliminary data.</text>
</comment>
<gene>
    <name evidence="8" type="ORF">DMH04_14110</name>
</gene>
<evidence type="ECO:0000256" key="3">
    <source>
        <dbReference type="ARBA" id="ARBA00022475"/>
    </source>
</evidence>
<organism evidence="8 9">
    <name type="scientific">Kibdelosporangium aridum</name>
    <dbReference type="NCBI Taxonomy" id="2030"/>
    <lineage>
        <taxon>Bacteria</taxon>
        <taxon>Bacillati</taxon>
        <taxon>Actinomycetota</taxon>
        <taxon>Actinomycetes</taxon>
        <taxon>Pseudonocardiales</taxon>
        <taxon>Pseudonocardiaceae</taxon>
        <taxon>Kibdelosporangium</taxon>
    </lineage>
</organism>
<keyword evidence="5 7" id="KW-1133">Transmembrane helix</keyword>
<feature type="transmembrane region" description="Helical" evidence="7">
    <location>
        <begin position="99"/>
        <end position="125"/>
    </location>
</feature>
<dbReference type="OrthoDB" id="112837at2"/>
<dbReference type="EMBL" id="QHKI01000009">
    <property type="protein sequence ID" value="RSM86297.1"/>
    <property type="molecule type" value="Genomic_DNA"/>
</dbReference>
<evidence type="ECO:0000256" key="2">
    <source>
        <dbReference type="ARBA" id="ARBA00008929"/>
    </source>
</evidence>
<dbReference type="PANTHER" id="PTHR34856">
    <property type="entry name" value="PROTEIN NRFD"/>
    <property type="match status" value="1"/>
</dbReference>